<dbReference type="InterPro" id="IPR008166">
    <property type="entry name" value="Glyco_transf_92"/>
</dbReference>
<evidence type="ECO:0000256" key="6">
    <source>
        <dbReference type="ARBA" id="ARBA00022989"/>
    </source>
</evidence>
<keyword evidence="10" id="KW-1185">Reference proteome</keyword>
<evidence type="ECO:0000256" key="3">
    <source>
        <dbReference type="ARBA" id="ARBA00022676"/>
    </source>
</evidence>
<dbReference type="WBParaSite" id="EVEC_0001112801-mRNA-1">
    <property type="protein sequence ID" value="EVEC_0001112801-mRNA-1"/>
    <property type="gene ID" value="EVEC_0001112801"/>
</dbReference>
<evidence type="ECO:0000313" key="11">
    <source>
        <dbReference type="WBParaSite" id="EVEC_0001112801-mRNA-1"/>
    </source>
</evidence>
<dbReference type="OrthoDB" id="2526284at2759"/>
<keyword evidence="4 8" id="KW-0808">Transferase</keyword>
<keyword evidence="3 8" id="KW-0328">Glycosyltransferase</keyword>
<evidence type="ECO:0000256" key="4">
    <source>
        <dbReference type="ARBA" id="ARBA00022679"/>
    </source>
</evidence>
<dbReference type="PANTHER" id="PTHR21461">
    <property type="entry name" value="GLYCOSYLTRANSFERASE FAMILY 92 PROTEIN"/>
    <property type="match status" value="1"/>
</dbReference>
<reference evidence="9 10" key="2">
    <citation type="submission" date="2018-10" db="EMBL/GenBank/DDBJ databases">
        <authorList>
            <consortium name="Pathogen Informatics"/>
        </authorList>
    </citation>
    <scope>NUCLEOTIDE SEQUENCE [LARGE SCALE GENOMIC DNA]</scope>
</reference>
<organism evidence="11">
    <name type="scientific">Enterobius vermicularis</name>
    <name type="common">Human pinworm</name>
    <dbReference type="NCBI Taxonomy" id="51028"/>
    <lineage>
        <taxon>Eukaryota</taxon>
        <taxon>Metazoa</taxon>
        <taxon>Ecdysozoa</taxon>
        <taxon>Nematoda</taxon>
        <taxon>Chromadorea</taxon>
        <taxon>Rhabditida</taxon>
        <taxon>Spirurina</taxon>
        <taxon>Oxyuridomorpha</taxon>
        <taxon>Oxyuroidea</taxon>
        <taxon>Oxyuridae</taxon>
        <taxon>Enterobius</taxon>
    </lineage>
</organism>
<evidence type="ECO:0000313" key="9">
    <source>
        <dbReference type="EMBL" id="VDD95702.1"/>
    </source>
</evidence>
<dbReference type="EC" id="2.4.1.-" evidence="8"/>
<sequence length="272" mass="32058">MWINHGATKFIFYQQTVSKEVDALIRMYEHDKTIEIERVPWGTIPLSENTTEEEDPNKEIFRAEQVMVWNDCILRSRGKTEYLALADFDEHTYLKATNPTEIRFDDHYKFDVESKVYPKGLMSKAVVIPERVESQIVHETLRMEKPFKEHIVNPKTARLLHLRLQPMKHSMSGLYISTTEVAKYIPAWSRRYKKILNDEIERLKNLTSLAELTLKTKRWKNNGHEVMKETDSCFEALRSEEKVCPTQYRCLAHLQTMKYDEWVNGGSSWVAL</sequence>
<evidence type="ECO:0000313" key="10">
    <source>
        <dbReference type="Proteomes" id="UP000274131"/>
    </source>
</evidence>
<reference evidence="11" key="1">
    <citation type="submission" date="2017-02" db="UniProtKB">
        <authorList>
            <consortium name="WormBaseParasite"/>
        </authorList>
    </citation>
    <scope>IDENTIFICATION</scope>
</reference>
<dbReference type="GO" id="GO:0005737">
    <property type="term" value="C:cytoplasm"/>
    <property type="evidence" value="ECO:0007669"/>
    <property type="project" value="TreeGrafter"/>
</dbReference>
<evidence type="ECO:0000256" key="8">
    <source>
        <dbReference type="RuleBase" id="RU366017"/>
    </source>
</evidence>
<keyword evidence="7" id="KW-0472">Membrane</keyword>
<evidence type="ECO:0000256" key="2">
    <source>
        <dbReference type="ARBA" id="ARBA00007647"/>
    </source>
</evidence>
<evidence type="ECO:0000256" key="1">
    <source>
        <dbReference type="ARBA" id="ARBA00004167"/>
    </source>
</evidence>
<protein>
    <recommendedName>
        <fullName evidence="8">Glycosyltransferase family 92 protein</fullName>
        <ecNumber evidence="8">2.4.1.-</ecNumber>
    </recommendedName>
</protein>
<dbReference type="Proteomes" id="UP000274131">
    <property type="component" value="Unassembled WGS sequence"/>
</dbReference>
<dbReference type="PANTHER" id="PTHR21461:SF40">
    <property type="entry name" value="GLYCOSYLTRANSFERASE FAMILY 92 PROTEIN"/>
    <property type="match status" value="1"/>
</dbReference>
<evidence type="ECO:0000256" key="5">
    <source>
        <dbReference type="ARBA" id="ARBA00022692"/>
    </source>
</evidence>
<keyword evidence="6" id="KW-1133">Transmembrane helix</keyword>
<keyword evidence="5" id="KW-0812">Transmembrane</keyword>
<accession>A0A0N4VJV7</accession>
<proteinExistence type="inferred from homology"/>
<dbReference type="Pfam" id="PF01697">
    <property type="entry name" value="Glyco_transf_92"/>
    <property type="match status" value="1"/>
</dbReference>
<comment type="subcellular location">
    <subcellularLocation>
        <location evidence="1">Membrane</location>
        <topology evidence="1">Single-pass membrane protein</topology>
    </subcellularLocation>
</comment>
<dbReference type="EMBL" id="UXUI01010862">
    <property type="protein sequence ID" value="VDD95702.1"/>
    <property type="molecule type" value="Genomic_DNA"/>
</dbReference>
<name>A0A0N4VJV7_ENTVE</name>
<comment type="similarity">
    <text evidence="2 8">Belongs to the glycosyltransferase 92 family.</text>
</comment>
<dbReference type="GO" id="GO:0016020">
    <property type="term" value="C:membrane"/>
    <property type="evidence" value="ECO:0007669"/>
    <property type="project" value="UniProtKB-SubCell"/>
</dbReference>
<dbReference type="AlphaFoldDB" id="A0A0N4VJV7"/>
<evidence type="ECO:0000256" key="7">
    <source>
        <dbReference type="ARBA" id="ARBA00023136"/>
    </source>
</evidence>
<gene>
    <name evidence="9" type="ORF">EVEC_LOCUS10453</name>
</gene>
<dbReference type="GO" id="GO:0016757">
    <property type="term" value="F:glycosyltransferase activity"/>
    <property type="evidence" value="ECO:0007669"/>
    <property type="project" value="UniProtKB-UniRule"/>
</dbReference>